<evidence type="ECO:0000313" key="3">
    <source>
        <dbReference type="Proteomes" id="UP000183585"/>
    </source>
</evidence>
<dbReference type="GO" id="GO:0016627">
    <property type="term" value="F:oxidoreductase activity, acting on the CH-CH group of donors"/>
    <property type="evidence" value="ECO:0007669"/>
    <property type="project" value="InterPro"/>
</dbReference>
<dbReference type="RefSeq" id="WP_074475148.1">
    <property type="nucleotide sequence ID" value="NZ_FMCT01000006.1"/>
</dbReference>
<feature type="signal peptide" evidence="1">
    <location>
        <begin position="1"/>
        <end position="21"/>
    </location>
</feature>
<evidence type="ECO:0000313" key="2">
    <source>
        <dbReference type="EMBL" id="SCF21133.1"/>
    </source>
</evidence>
<feature type="chain" id="PRO_5039627869" description="Acyl-CoA dehydrogenase, C-terminal domain" evidence="1">
    <location>
        <begin position="22"/>
        <end position="229"/>
    </location>
</feature>
<dbReference type="InterPro" id="IPR036250">
    <property type="entry name" value="AcylCo_DH-like_C"/>
</dbReference>
<organism evidence="2 3">
    <name type="scientific">Micromonospora carbonacea</name>
    <dbReference type="NCBI Taxonomy" id="47853"/>
    <lineage>
        <taxon>Bacteria</taxon>
        <taxon>Bacillati</taxon>
        <taxon>Actinomycetota</taxon>
        <taxon>Actinomycetes</taxon>
        <taxon>Micromonosporales</taxon>
        <taxon>Micromonosporaceae</taxon>
        <taxon>Micromonospora</taxon>
    </lineage>
</organism>
<sequence>MTRTGTALGAAWPSMLAVAHASGWSAALTALHAAVDPGVVVLGPAGHGLVPDELAATADRLRQGEWEWAPADTVERLDTGVPGLTGLRARRPVTAVRVPEARSWTTALAGLRLGLSYRLLEGALRYLDRRYTGDVVLLQHSVVKSAVADVVMEQLQVRCALDGAGPDGLDAPAVADLHAQITAVDRAGVRLLGAHGYVEGGPGSTVYVSELLADAYRAGTGSMPGGFDE</sequence>
<gene>
    <name evidence="2" type="ORF">GA0070563_106205</name>
</gene>
<name>A0A1C4YK66_9ACTN</name>
<dbReference type="Proteomes" id="UP000183585">
    <property type="component" value="Unassembled WGS sequence"/>
</dbReference>
<proteinExistence type="predicted"/>
<evidence type="ECO:0000256" key="1">
    <source>
        <dbReference type="SAM" id="SignalP"/>
    </source>
</evidence>
<keyword evidence="1" id="KW-0732">Signal</keyword>
<reference evidence="3" key="1">
    <citation type="submission" date="2016-06" db="EMBL/GenBank/DDBJ databases">
        <authorList>
            <person name="Varghese N."/>
            <person name="Submissions Spin"/>
        </authorList>
    </citation>
    <scope>NUCLEOTIDE SEQUENCE [LARGE SCALE GENOMIC DNA]</scope>
    <source>
        <strain evidence="3">DSM 43168</strain>
    </source>
</reference>
<accession>A0A1C4YK66</accession>
<keyword evidence="3" id="KW-1185">Reference proteome</keyword>
<dbReference type="AlphaFoldDB" id="A0A1C4YK66"/>
<protein>
    <recommendedName>
        <fullName evidence="4">Acyl-CoA dehydrogenase, C-terminal domain</fullName>
    </recommendedName>
</protein>
<evidence type="ECO:0008006" key="4">
    <source>
        <dbReference type="Google" id="ProtNLM"/>
    </source>
</evidence>
<dbReference type="SUPFAM" id="SSF47203">
    <property type="entry name" value="Acyl-CoA dehydrogenase C-terminal domain-like"/>
    <property type="match status" value="1"/>
</dbReference>
<dbReference type="EMBL" id="FMCT01000006">
    <property type="protein sequence ID" value="SCF21133.1"/>
    <property type="molecule type" value="Genomic_DNA"/>
</dbReference>